<feature type="domain" description="C2H2-type" evidence="10">
    <location>
        <begin position="322"/>
        <end position="349"/>
    </location>
</feature>
<feature type="compositionally biased region" description="Low complexity" evidence="9">
    <location>
        <begin position="1012"/>
        <end position="1040"/>
    </location>
</feature>
<feature type="domain" description="C2H2-type" evidence="10">
    <location>
        <begin position="462"/>
        <end position="484"/>
    </location>
</feature>
<feature type="binding site" evidence="8">
    <location>
        <position position="66"/>
    </location>
    <ligand>
        <name>Zn(2+)</name>
        <dbReference type="ChEBI" id="CHEBI:29105"/>
    </ligand>
</feature>
<dbReference type="InterPro" id="IPR012934">
    <property type="entry name" value="Znf_AD"/>
</dbReference>
<dbReference type="GeneID" id="109401493"/>
<accession>A0ABM1YV61</accession>
<evidence type="ECO:0000259" key="10">
    <source>
        <dbReference type="PROSITE" id="PS50157"/>
    </source>
</evidence>
<dbReference type="PANTHER" id="PTHR24406">
    <property type="entry name" value="TRANSCRIPTIONAL REPRESSOR CTCFL-RELATED"/>
    <property type="match status" value="1"/>
</dbReference>
<dbReference type="PROSITE" id="PS51915">
    <property type="entry name" value="ZAD"/>
    <property type="match status" value="1"/>
</dbReference>
<feature type="region of interest" description="Disordered" evidence="9">
    <location>
        <begin position="934"/>
        <end position="1052"/>
    </location>
</feature>
<dbReference type="PROSITE" id="PS50157">
    <property type="entry name" value="ZINC_FINGER_C2H2_2"/>
    <property type="match status" value="17"/>
</dbReference>
<feature type="domain" description="C2H2-type" evidence="10">
    <location>
        <begin position="630"/>
        <end position="657"/>
    </location>
</feature>
<evidence type="ECO:0000256" key="2">
    <source>
        <dbReference type="ARBA" id="ARBA00022723"/>
    </source>
</evidence>
<protein>
    <recommendedName>
        <fullName evidence="14">C2h2-type zn-finger protein</fullName>
    </recommendedName>
</protein>
<keyword evidence="5 8" id="KW-0862">Zinc</keyword>
<evidence type="ECO:0000256" key="6">
    <source>
        <dbReference type="ARBA" id="ARBA00023242"/>
    </source>
</evidence>
<feature type="domain" description="C2H2-type" evidence="10">
    <location>
        <begin position="659"/>
        <end position="688"/>
    </location>
</feature>
<feature type="domain" description="C2H2-type" evidence="10">
    <location>
        <begin position="854"/>
        <end position="881"/>
    </location>
</feature>
<feature type="domain" description="C2H2-type" evidence="10">
    <location>
        <begin position="217"/>
        <end position="244"/>
    </location>
</feature>
<feature type="domain" description="C2H2-type" evidence="10">
    <location>
        <begin position="689"/>
        <end position="717"/>
    </location>
</feature>
<evidence type="ECO:0000256" key="9">
    <source>
        <dbReference type="SAM" id="MobiDB-lite"/>
    </source>
</evidence>
<dbReference type="SMART" id="SM00868">
    <property type="entry name" value="zf-AD"/>
    <property type="match status" value="2"/>
</dbReference>
<feature type="region of interest" description="Disordered" evidence="9">
    <location>
        <begin position="154"/>
        <end position="174"/>
    </location>
</feature>
<dbReference type="Gene3D" id="3.40.1800.20">
    <property type="match status" value="1"/>
</dbReference>
<dbReference type="Proteomes" id="UP000069940">
    <property type="component" value="Unassembled WGS sequence"/>
</dbReference>
<comment type="subcellular location">
    <subcellularLocation>
        <location evidence="1">Nucleus</location>
    </subcellularLocation>
</comment>
<feature type="binding site" evidence="8">
    <location>
        <position position="19"/>
    </location>
    <ligand>
        <name>Zn(2+)</name>
        <dbReference type="ChEBI" id="CHEBI:29105"/>
    </ligand>
</feature>
<dbReference type="SMART" id="SM00355">
    <property type="entry name" value="ZnF_C2H2"/>
    <property type="match status" value="18"/>
</dbReference>
<name>A0ABM1YV61_AEDAL</name>
<evidence type="ECO:0000313" key="13">
    <source>
        <dbReference type="Proteomes" id="UP000069940"/>
    </source>
</evidence>
<keyword evidence="6" id="KW-0539">Nucleus</keyword>
<keyword evidence="3" id="KW-0677">Repeat</keyword>
<dbReference type="SUPFAM" id="SSF57716">
    <property type="entry name" value="Glucocorticoid receptor-like (DNA-binding domain)"/>
    <property type="match status" value="1"/>
</dbReference>
<dbReference type="InterPro" id="IPR013087">
    <property type="entry name" value="Znf_C2H2_type"/>
</dbReference>
<feature type="domain" description="C2H2-type" evidence="10">
    <location>
        <begin position="826"/>
        <end position="853"/>
    </location>
</feature>
<reference evidence="13" key="1">
    <citation type="journal article" date="2015" name="Proc. Natl. Acad. Sci. U.S.A.">
        <title>Genome sequence of the Asian Tiger mosquito, Aedes albopictus, reveals insights into its biology, genetics, and evolution.</title>
        <authorList>
            <person name="Chen X.G."/>
            <person name="Jiang X."/>
            <person name="Gu J."/>
            <person name="Xu M."/>
            <person name="Wu Y."/>
            <person name="Deng Y."/>
            <person name="Zhang C."/>
            <person name="Bonizzoni M."/>
            <person name="Dermauw W."/>
            <person name="Vontas J."/>
            <person name="Armbruster P."/>
            <person name="Huang X."/>
            <person name="Yang Y."/>
            <person name="Zhang H."/>
            <person name="He W."/>
            <person name="Peng H."/>
            <person name="Liu Y."/>
            <person name="Wu K."/>
            <person name="Chen J."/>
            <person name="Lirakis M."/>
            <person name="Topalis P."/>
            <person name="Van Leeuwen T."/>
            <person name="Hall A.B."/>
            <person name="Jiang X."/>
            <person name="Thorpe C."/>
            <person name="Mueller R.L."/>
            <person name="Sun C."/>
            <person name="Waterhouse R.M."/>
            <person name="Yan G."/>
            <person name="Tu Z.J."/>
            <person name="Fang X."/>
            <person name="James A.A."/>
        </authorList>
    </citation>
    <scope>NUCLEOTIDE SEQUENCE [LARGE SCALE GENOMIC DNA]</scope>
    <source>
        <strain evidence="13">Foshan</strain>
    </source>
</reference>
<keyword evidence="4 7" id="KW-0863">Zinc-finger</keyword>
<dbReference type="Pfam" id="PF07776">
    <property type="entry name" value="zf-AD"/>
    <property type="match status" value="1"/>
</dbReference>
<feature type="domain" description="C2H2-type" evidence="10">
    <location>
        <begin position="910"/>
        <end position="939"/>
    </location>
</feature>
<feature type="domain" description="C2H2-type" evidence="10">
    <location>
        <begin position="798"/>
        <end position="825"/>
    </location>
</feature>
<evidence type="ECO:0000256" key="7">
    <source>
        <dbReference type="PROSITE-ProRule" id="PRU00042"/>
    </source>
</evidence>
<dbReference type="RefSeq" id="XP_062712425.1">
    <property type="nucleotide sequence ID" value="XM_062856441.1"/>
</dbReference>
<dbReference type="PROSITE" id="PS00028">
    <property type="entry name" value="ZINC_FINGER_C2H2_1"/>
    <property type="match status" value="14"/>
</dbReference>
<evidence type="ECO:0000256" key="1">
    <source>
        <dbReference type="ARBA" id="ARBA00004123"/>
    </source>
</evidence>
<feature type="domain" description="ZAD" evidence="11">
    <location>
        <begin position="14"/>
        <end position="90"/>
    </location>
</feature>
<feature type="binding site" evidence="8">
    <location>
        <position position="16"/>
    </location>
    <ligand>
        <name>Zn(2+)</name>
        <dbReference type="ChEBI" id="CHEBI:29105"/>
    </ligand>
</feature>
<dbReference type="Gene3D" id="3.30.160.60">
    <property type="entry name" value="Classic Zinc Finger"/>
    <property type="match status" value="13"/>
</dbReference>
<feature type="compositionally biased region" description="Basic residues" evidence="9">
    <location>
        <begin position="981"/>
        <end position="990"/>
    </location>
</feature>
<evidence type="ECO:0000256" key="8">
    <source>
        <dbReference type="PROSITE-ProRule" id="PRU01263"/>
    </source>
</evidence>
<keyword evidence="2 8" id="KW-0479">Metal-binding</keyword>
<feature type="domain" description="C2H2-type" evidence="10">
    <location>
        <begin position="350"/>
        <end position="377"/>
    </location>
</feature>
<evidence type="ECO:0008006" key="14">
    <source>
        <dbReference type="Google" id="ProtNLM"/>
    </source>
</evidence>
<keyword evidence="13" id="KW-1185">Reference proteome</keyword>
<feature type="binding site" evidence="8">
    <location>
        <position position="63"/>
    </location>
    <ligand>
        <name>Zn(2+)</name>
        <dbReference type="ChEBI" id="CHEBI:29105"/>
    </ligand>
</feature>
<dbReference type="Pfam" id="PF00096">
    <property type="entry name" value="zf-C2H2"/>
    <property type="match status" value="11"/>
</dbReference>
<feature type="domain" description="C2H2-type" evidence="10">
    <location>
        <begin position="409"/>
        <end position="436"/>
    </location>
</feature>
<dbReference type="InterPro" id="IPR036236">
    <property type="entry name" value="Znf_C2H2_sf"/>
</dbReference>
<feature type="domain" description="C2H2-type" evidence="10">
    <location>
        <begin position="762"/>
        <end position="789"/>
    </location>
</feature>
<evidence type="ECO:0000256" key="3">
    <source>
        <dbReference type="ARBA" id="ARBA00022737"/>
    </source>
</evidence>
<feature type="domain" description="C2H2-type" evidence="10">
    <location>
        <begin position="530"/>
        <end position="557"/>
    </location>
</feature>
<proteinExistence type="predicted"/>
<feature type="compositionally biased region" description="Polar residues" evidence="9">
    <location>
        <begin position="938"/>
        <end position="957"/>
    </location>
</feature>
<organism evidence="12 13">
    <name type="scientific">Aedes albopictus</name>
    <name type="common">Asian tiger mosquito</name>
    <name type="synonym">Stegomyia albopicta</name>
    <dbReference type="NCBI Taxonomy" id="7160"/>
    <lineage>
        <taxon>Eukaryota</taxon>
        <taxon>Metazoa</taxon>
        <taxon>Ecdysozoa</taxon>
        <taxon>Arthropoda</taxon>
        <taxon>Hexapoda</taxon>
        <taxon>Insecta</taxon>
        <taxon>Pterygota</taxon>
        <taxon>Neoptera</taxon>
        <taxon>Endopterygota</taxon>
        <taxon>Diptera</taxon>
        <taxon>Nematocera</taxon>
        <taxon>Culicoidea</taxon>
        <taxon>Culicidae</taxon>
        <taxon>Culicinae</taxon>
        <taxon>Aedini</taxon>
        <taxon>Aedes</taxon>
        <taxon>Stegomyia</taxon>
    </lineage>
</organism>
<feature type="domain" description="C2H2-type" evidence="10">
    <location>
        <begin position="733"/>
        <end position="760"/>
    </location>
</feature>
<evidence type="ECO:0000256" key="4">
    <source>
        <dbReference type="ARBA" id="ARBA00022771"/>
    </source>
</evidence>
<feature type="domain" description="C2H2-type" evidence="10">
    <location>
        <begin position="247"/>
        <end position="274"/>
    </location>
</feature>
<evidence type="ECO:0000313" key="12">
    <source>
        <dbReference type="EnsemblMetazoa" id="AALFPA23_012425.P17802"/>
    </source>
</evidence>
<feature type="compositionally biased region" description="Basic and acidic residues" evidence="9">
    <location>
        <begin position="163"/>
        <end position="174"/>
    </location>
</feature>
<evidence type="ECO:0000259" key="11">
    <source>
        <dbReference type="PROSITE" id="PS51915"/>
    </source>
</evidence>
<dbReference type="EnsemblMetazoa" id="AALFPA23_012425.R17802">
    <property type="protein sequence ID" value="AALFPA23_012425.P17802"/>
    <property type="gene ID" value="AALFPA23_012425"/>
</dbReference>
<reference evidence="12" key="2">
    <citation type="submission" date="2025-05" db="UniProtKB">
        <authorList>
            <consortium name="EnsemblMetazoa"/>
        </authorList>
    </citation>
    <scope>IDENTIFICATION</scope>
    <source>
        <strain evidence="12">Foshan</strain>
    </source>
</reference>
<evidence type="ECO:0000256" key="5">
    <source>
        <dbReference type="ARBA" id="ARBA00022833"/>
    </source>
</evidence>
<feature type="compositionally biased region" description="Low complexity" evidence="9">
    <location>
        <begin position="991"/>
        <end position="1000"/>
    </location>
</feature>
<feature type="domain" description="C2H2-type" evidence="10">
    <location>
        <begin position="882"/>
        <end position="909"/>
    </location>
</feature>
<dbReference type="SUPFAM" id="SSF57667">
    <property type="entry name" value="beta-beta-alpha zinc fingers"/>
    <property type="match status" value="9"/>
</dbReference>
<dbReference type="InterPro" id="IPR050888">
    <property type="entry name" value="ZnF_C2H2-type_TF"/>
</dbReference>
<sequence length="1086" mass="123573">MEVMDMSCDYDLTVICRSCRKEHPNLQSIFDNMQGNGVSLHEMMSVCTQLQIYYNDGMPQHLCPPCVGDINTAYGVLKRSEQSDRLLREYISRRKMDGSSELDGVVKVEMFEIKPDISLVDADPLIGEKCFAVALGDGIQEVDDADEGIIEALDDDGDDVDREDFGGDNDRDSDLDYEVENLEELIEETELEEERPRKNQTRGRKGHGYTRIAGGKFACDSCDKEFTDRRGITNHVKQHEPKEVKLKECPTCGKIFTTAYHLSRHVKVHDEDVQCEHCEAKFTIDSYGEYVQHMEQEHPGKEPIPQKNIINHDVEYDPDRPFRCGICRIGFTRQTHVNRHMLSHSSVMQYECDLCNRKFHRKDNLRKHMQTHTGELKSAVTEPVIPNIKMEEGGEEGAAVAKQEEAFAKLCPICGKSFGRSYHLNRHLRLHATKPEFFTKKNSMLVKVAGIEHVGGRLKKIVRCTICARAFGRSYHLKRHMKQHGIDAFRAGPSKEQQQIEKYEKTERELADLGLSLTAEMVAERGKMEAICRICDTTFDRIAELRNHLRTHADPKSFADINIHTKPYLFEDGYVQENYLDYLVQQVCKWDVLRFHQIVDPDGEELELSDSDSEPEESEQCIEGIIRREHVCGLCNQSFSRIKLIMNHATEHHNPEELFACRHCSRGFPSTELLLRHVKQQCQNQHKKFLCTFCNEKFMWQTSLNKHAKVKHKPARPLWIKAEPGSGEEEKKYVCQVCCKGFQRLEHLERHIKIHIPSEKKFECTQCHKKFNRKDNLRSHMKIHKKKADEDPTEKQNQLCVYCGRAFSNSSNLIVHLRRHTGERPYKCDICDKGFPRSSDLQCHRRTHTGEKPCLCTICGKGFSRSNKLVRHMRIHTGTRPYACTYCDRSFTQSNDLTLHIRRHTGEKPYVCGVCNERFIQGTALKAHQRITGHFDDGTTQPERFASISVNNPNRVENNGPKAVRKSPGAATADGIPKAVKPVKSRKKTKPSSTSSTAVAQQPLISEPPPATSVVTSPPTLTVSSAPTSPGSESTTTGGRPHPHPSAALGLNNLAGNPHGYVPVPYIMQNYDLASTGLFSQNFSQQ</sequence>